<dbReference type="PRINTS" id="PR00420">
    <property type="entry name" value="RNGMNOXGNASE"/>
</dbReference>
<comment type="caution">
    <text evidence="9">The sequence shown here is derived from an EMBL/GenBank/DDBJ whole genome shotgun (WGS) entry which is preliminary data.</text>
</comment>
<evidence type="ECO:0000256" key="6">
    <source>
        <dbReference type="ARBA" id="ARBA00023002"/>
    </source>
</evidence>
<dbReference type="EMBL" id="LSZO01000220">
    <property type="protein sequence ID" value="KXU33939.1"/>
    <property type="molecule type" value="Genomic_DNA"/>
</dbReference>
<organism evidence="9 10">
    <name type="scientific">Ventosimonas gracilis</name>
    <dbReference type="NCBI Taxonomy" id="1680762"/>
    <lineage>
        <taxon>Bacteria</taxon>
        <taxon>Pseudomonadati</taxon>
        <taxon>Pseudomonadota</taxon>
        <taxon>Gammaproteobacteria</taxon>
        <taxon>Pseudomonadales</taxon>
        <taxon>Ventosimonadaceae</taxon>
        <taxon>Ventosimonas</taxon>
    </lineage>
</organism>
<dbReference type="NCBIfam" id="NF004356">
    <property type="entry name" value="PRK05732.1"/>
    <property type="match status" value="1"/>
</dbReference>
<dbReference type="OrthoDB" id="9769565at2"/>
<dbReference type="InterPro" id="IPR010971">
    <property type="entry name" value="UbiH/COQ6"/>
</dbReference>
<dbReference type="Pfam" id="PF01494">
    <property type="entry name" value="FAD_binding_3"/>
    <property type="match status" value="1"/>
</dbReference>
<dbReference type="InterPro" id="IPR036188">
    <property type="entry name" value="FAD/NAD-bd_sf"/>
</dbReference>
<reference evidence="9 10" key="1">
    <citation type="submission" date="2016-02" db="EMBL/GenBank/DDBJ databases">
        <authorList>
            <person name="Wen L."/>
            <person name="He K."/>
            <person name="Yang H."/>
        </authorList>
    </citation>
    <scope>NUCLEOTIDE SEQUENCE [LARGE SCALE GENOMIC DNA]</scope>
    <source>
        <strain evidence="9 10">CV58</strain>
    </source>
</reference>
<comment type="cofactor">
    <cofactor evidence="1">
        <name>FAD</name>
        <dbReference type="ChEBI" id="CHEBI:57692"/>
    </cofactor>
</comment>
<dbReference type="GO" id="GO:0006744">
    <property type="term" value="P:ubiquinone biosynthetic process"/>
    <property type="evidence" value="ECO:0007669"/>
    <property type="project" value="UniProtKB-UniPathway"/>
</dbReference>
<dbReference type="GO" id="GO:0008681">
    <property type="term" value="F:2-octaprenyl-6-methoxyphenol hydroxylase activity"/>
    <property type="evidence" value="ECO:0007669"/>
    <property type="project" value="InterPro"/>
</dbReference>
<dbReference type="UniPathway" id="UPA00232"/>
<keyword evidence="7" id="KW-0503">Monooxygenase</keyword>
<keyword evidence="5" id="KW-0274">FAD</keyword>
<dbReference type="PANTHER" id="PTHR43876:SF8">
    <property type="entry name" value="2-OCTAPRENYL-6-METHOXYPHENOL HYDROXYLASE"/>
    <property type="match status" value="1"/>
</dbReference>
<evidence type="ECO:0000313" key="9">
    <source>
        <dbReference type="EMBL" id="KXU33939.1"/>
    </source>
</evidence>
<feature type="domain" description="FAD-binding" evidence="8">
    <location>
        <begin position="4"/>
        <end position="320"/>
    </location>
</feature>
<evidence type="ECO:0000256" key="4">
    <source>
        <dbReference type="ARBA" id="ARBA00022630"/>
    </source>
</evidence>
<dbReference type="Proteomes" id="UP000072660">
    <property type="component" value="Unassembled WGS sequence"/>
</dbReference>
<dbReference type="NCBIfam" id="TIGR01988">
    <property type="entry name" value="Ubi-OHases"/>
    <property type="match status" value="1"/>
</dbReference>
<dbReference type="GO" id="GO:0071949">
    <property type="term" value="F:FAD binding"/>
    <property type="evidence" value="ECO:0007669"/>
    <property type="project" value="InterPro"/>
</dbReference>
<comment type="pathway">
    <text evidence="2">Cofactor biosynthesis; ubiquinone biosynthesis.</text>
</comment>
<dbReference type="InterPro" id="IPR011295">
    <property type="entry name" value="UbiH"/>
</dbReference>
<sequence length="396" mass="43494">MKSCDIAIIGGGLVGASLALAVQYFFKQRCPRIALIEPFAAGSDYQPSFDARCTALSYGSRLIYQKLGLWPELSELVQPIERIEVSAQGSFGRTCLEAVREKVPALGYVVENAWLGHCLWQKLESCANIERICPAEVIKLKPHRAGFYLELKDGQSVDTQLAVLADGGRSNLREQLGIALSRKDYQQSAVIANLSTSEPHQNRAFEHFGKDGPLALLPLAKNRLALVWSRSTEEAERLLQVSHADFLSRLQAVFGDALGTFTELGARHSYPLQLELAREQVRSHLVVLGNAAHRLHPIAGQGYNLSLRDAFTLAETLAQSETPLGSLAPLQRFVRRQRLDQQLTIASSDRLPRLFAHQHPLLAALRGLGLAALDLAPAAKSAFARQMMGLAPRHDA</sequence>
<evidence type="ECO:0000313" key="10">
    <source>
        <dbReference type="Proteomes" id="UP000072660"/>
    </source>
</evidence>
<dbReference type="SUPFAM" id="SSF51905">
    <property type="entry name" value="FAD/NAD(P)-binding domain"/>
    <property type="match status" value="1"/>
</dbReference>
<dbReference type="InterPro" id="IPR002938">
    <property type="entry name" value="FAD-bd"/>
</dbReference>
<keyword evidence="6" id="KW-0560">Oxidoreductase</keyword>
<keyword evidence="10" id="KW-1185">Reference proteome</keyword>
<accession>A0A139SHA6</accession>
<dbReference type="PANTHER" id="PTHR43876">
    <property type="entry name" value="UBIQUINONE BIOSYNTHESIS MONOOXYGENASE COQ6, MITOCHONDRIAL"/>
    <property type="match status" value="1"/>
</dbReference>
<dbReference type="NCBIfam" id="TIGR01984">
    <property type="entry name" value="UbiH"/>
    <property type="match status" value="1"/>
</dbReference>
<keyword evidence="4" id="KW-0285">Flavoprotein</keyword>
<evidence type="ECO:0000256" key="2">
    <source>
        <dbReference type="ARBA" id="ARBA00004749"/>
    </source>
</evidence>
<dbReference type="AlphaFoldDB" id="A0A139SHA6"/>
<protein>
    <submittedName>
        <fullName evidence="9">2-octaprenyl-6-methoxyphenyl hydroxylase</fullName>
    </submittedName>
</protein>
<evidence type="ECO:0000256" key="5">
    <source>
        <dbReference type="ARBA" id="ARBA00022827"/>
    </source>
</evidence>
<evidence type="ECO:0000259" key="8">
    <source>
        <dbReference type="Pfam" id="PF01494"/>
    </source>
</evidence>
<proteinExistence type="inferred from homology"/>
<dbReference type="RefSeq" id="WP_068393360.1">
    <property type="nucleotide sequence ID" value="NZ_LSZO01000220.1"/>
</dbReference>
<name>A0A139SHA6_9GAMM</name>
<evidence type="ECO:0000256" key="3">
    <source>
        <dbReference type="ARBA" id="ARBA00005349"/>
    </source>
</evidence>
<evidence type="ECO:0000256" key="7">
    <source>
        <dbReference type="ARBA" id="ARBA00023033"/>
    </source>
</evidence>
<dbReference type="Gene3D" id="3.50.50.60">
    <property type="entry name" value="FAD/NAD(P)-binding domain"/>
    <property type="match status" value="2"/>
</dbReference>
<evidence type="ECO:0000256" key="1">
    <source>
        <dbReference type="ARBA" id="ARBA00001974"/>
    </source>
</evidence>
<gene>
    <name evidence="9" type="ORF">AXE65_07905</name>
</gene>
<dbReference type="InterPro" id="IPR051205">
    <property type="entry name" value="UbiH/COQ6_monooxygenase"/>
</dbReference>
<comment type="similarity">
    <text evidence="3">Belongs to the UbiH/COQ6 family.</text>
</comment>